<keyword evidence="2" id="KW-1185">Reference proteome</keyword>
<dbReference type="KEGG" id="tagg:NF865_06120"/>
<reference evidence="1" key="2">
    <citation type="submission" date="2022-06" db="EMBL/GenBank/DDBJ databases">
        <authorList>
            <person name="Park Y.-J."/>
        </authorList>
    </citation>
    <scope>NUCLEOTIDE SEQUENCE</scope>
    <source>
        <strain evidence="1">TY</strain>
    </source>
</reference>
<dbReference type="RefSeq" id="WP_253303894.1">
    <property type="nucleotide sequence ID" value="NZ_CP099582.1"/>
</dbReference>
<organism evidence="1 2">
    <name type="scientific">Thermococcus aggregans</name>
    <dbReference type="NCBI Taxonomy" id="110163"/>
    <lineage>
        <taxon>Archaea</taxon>
        <taxon>Methanobacteriati</taxon>
        <taxon>Methanobacteriota</taxon>
        <taxon>Thermococci</taxon>
        <taxon>Thermococcales</taxon>
        <taxon>Thermococcaceae</taxon>
        <taxon>Thermococcus</taxon>
    </lineage>
</organism>
<evidence type="ECO:0000313" key="2">
    <source>
        <dbReference type="Proteomes" id="UP001055732"/>
    </source>
</evidence>
<dbReference type="EMBL" id="CP099582">
    <property type="protein sequence ID" value="USS39937.1"/>
    <property type="molecule type" value="Genomic_DNA"/>
</dbReference>
<dbReference type="AlphaFoldDB" id="A0A9E7MW88"/>
<evidence type="ECO:0000313" key="1">
    <source>
        <dbReference type="EMBL" id="USS39937.1"/>
    </source>
</evidence>
<gene>
    <name evidence="1" type="ORF">NF865_06120</name>
</gene>
<protein>
    <submittedName>
        <fullName evidence="1">Uncharacterized protein</fullName>
    </submittedName>
</protein>
<accession>A0A9E7MW88</accession>
<dbReference type="Proteomes" id="UP001055732">
    <property type="component" value="Chromosome"/>
</dbReference>
<proteinExistence type="predicted"/>
<sequence>MKKLIPLALILVLIFLAYLLPTPEEEYSPLNPSSIVGYAYLTSNEQLTIEVVWCLNDSEKVLIKFEDVKKELIPGDAELEVGEMYGELKLEPKGDLEGILLAIPENSKRTAQSKVNVKVEFGESYPLEITENATTSTALFVNGSYIIPYKVEIINPTNETIELKDVFFPVKGVKILSFGFYNGSIFEVPSEVTELPKTLPPNSKRTLVIYIEIGEEIDGLVFKPKVIIEAKGEKFPLSVPEMAFVRAICRKEKD</sequence>
<reference evidence="1" key="1">
    <citation type="journal article" date="1998" name="Int. J. Syst. Bacteriol. 48 Pt">
        <title>Thermococcus guaymasensis sp. nov. and Thermococcus aggregans sp. nov., two novel thermophilic archaea isolated from the Guaymas Basin hydrothermal vent site.</title>
        <authorList>
            <person name="Canganella F."/>
            <person name="Jones W.J."/>
            <person name="Gambacorta A."/>
            <person name="Antranikian G."/>
        </authorList>
    </citation>
    <scope>NUCLEOTIDE SEQUENCE</scope>
    <source>
        <strain evidence="1">TY</strain>
    </source>
</reference>
<name>A0A9E7MW88_THEAG</name>